<feature type="transmembrane region" description="Helical" evidence="1">
    <location>
        <begin position="168"/>
        <end position="187"/>
    </location>
</feature>
<comment type="caution">
    <text evidence="2">The sequence shown here is derived from an EMBL/GenBank/DDBJ whole genome shotgun (WGS) entry which is preliminary data.</text>
</comment>
<sequence length="332" mass="36102">MNMDDVLLMAYVDGELTPRERENVEKTMSVSPDVARRVACLQASALRYRHAFAHQRLPPVPERLAQRVAELSRAYGGTQNGADDVALASTADITPIGALKRNPAANAQHHANAAMQISTRARNAQRTRFAWPRFAWPFLAGAFTCAACGALVLSLAPGWLPGDGAHPVAVATSAPGVMPWVAAAVNYQRLYTRDTVSSDMPDMTVAARVIEQIHSDDGVPLRVPDLRAAGLTFKRIQRLRFNTKPLVQIVYLPKTGLPVALCVMKDDRPDTAMKRQHVDSLNVLTWRRANLSYALIAALDDNALSAIGKQIAEGRDDEVLGQRSAPPEISAS</sequence>
<evidence type="ECO:0000313" key="3">
    <source>
        <dbReference type="Proteomes" id="UP000183529"/>
    </source>
</evidence>
<evidence type="ECO:0000256" key="1">
    <source>
        <dbReference type="SAM" id="Phobius"/>
    </source>
</evidence>
<dbReference type="EMBL" id="FNZM01000022">
    <property type="protein sequence ID" value="SEK12659.1"/>
    <property type="molecule type" value="Genomic_DNA"/>
</dbReference>
<keyword evidence="1" id="KW-0812">Transmembrane</keyword>
<accession>A0AAQ1JXK3</accession>
<gene>
    <name evidence="2" type="ORF">SAMN05216550_12287</name>
</gene>
<feature type="transmembrane region" description="Helical" evidence="1">
    <location>
        <begin position="134"/>
        <end position="156"/>
    </location>
</feature>
<reference evidence="2 3" key="1">
    <citation type="submission" date="2016-10" db="EMBL/GenBank/DDBJ databases">
        <authorList>
            <person name="Varghese N."/>
            <person name="Submissions S."/>
        </authorList>
    </citation>
    <scope>NUCLEOTIDE SEQUENCE [LARGE SCALE GENOMIC DNA]</scope>
    <source>
        <strain evidence="2 3">LMG 22274</strain>
    </source>
</reference>
<dbReference type="Proteomes" id="UP000183529">
    <property type="component" value="Unassembled WGS sequence"/>
</dbReference>
<evidence type="ECO:0008006" key="4">
    <source>
        <dbReference type="Google" id="ProtNLM"/>
    </source>
</evidence>
<dbReference type="RefSeq" id="WP_074986939.1">
    <property type="nucleotide sequence ID" value="NZ_CADFGN010000001.1"/>
</dbReference>
<evidence type="ECO:0000313" key="2">
    <source>
        <dbReference type="EMBL" id="SEK12659.1"/>
    </source>
</evidence>
<protein>
    <recommendedName>
        <fullName evidence="4">Anti-sigma factor</fullName>
    </recommendedName>
</protein>
<dbReference type="AlphaFoldDB" id="A0AAQ1JXK3"/>
<proteinExistence type="predicted"/>
<keyword evidence="1" id="KW-1133">Transmembrane helix</keyword>
<keyword evidence="1" id="KW-0472">Membrane</keyword>
<organism evidence="2 3">
    <name type="scientific">Paraburkholderia tropica</name>
    <dbReference type="NCBI Taxonomy" id="92647"/>
    <lineage>
        <taxon>Bacteria</taxon>
        <taxon>Pseudomonadati</taxon>
        <taxon>Pseudomonadota</taxon>
        <taxon>Betaproteobacteria</taxon>
        <taxon>Burkholderiales</taxon>
        <taxon>Burkholderiaceae</taxon>
        <taxon>Paraburkholderia</taxon>
    </lineage>
</organism>
<name>A0AAQ1JXK3_9BURK</name>